<organism evidence="2 3">
    <name type="scientific">Thalassomonas actiniarum</name>
    <dbReference type="NCBI Taxonomy" id="485447"/>
    <lineage>
        <taxon>Bacteria</taxon>
        <taxon>Pseudomonadati</taxon>
        <taxon>Pseudomonadota</taxon>
        <taxon>Gammaproteobacteria</taxon>
        <taxon>Alteromonadales</taxon>
        <taxon>Colwelliaceae</taxon>
        <taxon>Thalassomonas</taxon>
    </lineage>
</organism>
<dbReference type="Pfam" id="PF08240">
    <property type="entry name" value="ADH_N"/>
    <property type="match status" value="1"/>
</dbReference>
<dbReference type="InterPro" id="IPR011032">
    <property type="entry name" value="GroES-like_sf"/>
</dbReference>
<dbReference type="SMART" id="SM00829">
    <property type="entry name" value="PKS_ER"/>
    <property type="match status" value="1"/>
</dbReference>
<dbReference type="InterPro" id="IPR029058">
    <property type="entry name" value="AB_hydrolase_fold"/>
</dbReference>
<dbReference type="SUPFAM" id="SSF50129">
    <property type="entry name" value="GroES-like"/>
    <property type="match status" value="1"/>
</dbReference>
<protein>
    <submittedName>
        <fullName evidence="2">Alpha/beta fold hydrolase</fullName>
    </submittedName>
</protein>
<dbReference type="SUPFAM" id="SSF51735">
    <property type="entry name" value="NAD(P)-binding Rossmann-fold domains"/>
    <property type="match status" value="1"/>
</dbReference>
<dbReference type="AlphaFoldDB" id="A0AAF0C1B4"/>
<dbReference type="InterPro" id="IPR013149">
    <property type="entry name" value="ADH-like_C"/>
</dbReference>
<dbReference type="Gene3D" id="3.90.180.10">
    <property type="entry name" value="Medium-chain alcohol dehydrogenases, catalytic domain"/>
    <property type="match status" value="1"/>
</dbReference>
<accession>A0AAF0C1B4</accession>
<dbReference type="InterPro" id="IPR036291">
    <property type="entry name" value="NAD(P)-bd_dom_sf"/>
</dbReference>
<evidence type="ECO:0000313" key="3">
    <source>
        <dbReference type="Proteomes" id="UP000032568"/>
    </source>
</evidence>
<name>A0AAF0C1B4_9GAMM</name>
<proteinExistence type="predicted"/>
<dbReference type="Pfam" id="PF12697">
    <property type="entry name" value="Abhydrolase_6"/>
    <property type="match status" value="1"/>
</dbReference>
<evidence type="ECO:0000313" key="2">
    <source>
        <dbReference type="EMBL" id="WDD98811.1"/>
    </source>
</evidence>
<feature type="domain" description="Enoyl reductase (ER)" evidence="1">
    <location>
        <begin position="287"/>
        <end position="601"/>
    </location>
</feature>
<reference evidence="2 3" key="1">
    <citation type="journal article" date="2015" name="Genome Announc.">
        <title>Draft Genome Sequences of Marine Isolates of Thalassomonas viridans and Thalassomonas actiniarum.</title>
        <authorList>
            <person name="Olonade I."/>
            <person name="van Zyl L.J."/>
            <person name="Trindade M."/>
        </authorList>
    </citation>
    <scope>NUCLEOTIDE SEQUENCE [LARGE SCALE GENOMIC DNA]</scope>
    <source>
        <strain evidence="2 3">A5K-106</strain>
    </source>
</reference>
<dbReference type="EMBL" id="CP059735">
    <property type="protein sequence ID" value="WDD98811.1"/>
    <property type="molecule type" value="Genomic_DNA"/>
</dbReference>
<dbReference type="GO" id="GO:0016787">
    <property type="term" value="F:hydrolase activity"/>
    <property type="evidence" value="ECO:0007669"/>
    <property type="project" value="UniProtKB-KW"/>
</dbReference>
<dbReference type="SUPFAM" id="SSF53474">
    <property type="entry name" value="alpha/beta-Hydrolases"/>
    <property type="match status" value="1"/>
</dbReference>
<dbReference type="PANTHER" id="PTHR11695">
    <property type="entry name" value="ALCOHOL DEHYDROGENASE RELATED"/>
    <property type="match status" value="1"/>
</dbReference>
<dbReference type="InterPro" id="IPR050700">
    <property type="entry name" value="YIM1/Zinc_Alcohol_DH_Fams"/>
</dbReference>
<dbReference type="PANTHER" id="PTHR11695:SF294">
    <property type="entry name" value="RETICULON-4-INTERACTING PROTEIN 1, MITOCHONDRIAL"/>
    <property type="match status" value="1"/>
</dbReference>
<dbReference type="Proteomes" id="UP000032568">
    <property type="component" value="Chromosome"/>
</dbReference>
<dbReference type="InterPro" id="IPR020843">
    <property type="entry name" value="ER"/>
</dbReference>
<evidence type="ECO:0000259" key="1">
    <source>
        <dbReference type="SMART" id="SM00829"/>
    </source>
</evidence>
<gene>
    <name evidence="2" type="ORF">SG35_026880</name>
</gene>
<keyword evidence="3" id="KW-1185">Reference proteome</keyword>
<dbReference type="InterPro" id="IPR013154">
    <property type="entry name" value="ADH-like_N"/>
</dbReference>
<dbReference type="Pfam" id="PF00107">
    <property type="entry name" value="ADH_zinc_N"/>
    <property type="match status" value="1"/>
</dbReference>
<keyword evidence="2" id="KW-0378">Hydrolase</keyword>
<dbReference type="KEGG" id="tact:SG35_026880"/>
<sequence length="604" mass="64746">MKRLSKTLPSGNVSYLETTGTGPTLLFVHGNSSCAEAFHYQLEHLGCSYRCLALDFLGHGESSPADNASAYSFAGCSEQIIEFIDELQLENVIVVGHSLGGHAIIDALPRLEAIAGVLLVGAPPFNGDTAGEAFLPDPSEGLIFAAELDGDQLTKVAKEFVNEDKLPLSDWISVVKSVDNTHSSVRPGILAGFSEGELQDEVKILQQSGICAMSIVGEQDGFINNDYFNAEPLKAIFGENIFFIDDCHHCPHLEAPEVFNGYLEGFIKQCFPKSITRSLVLNEHKDGDIFIDRYMPLAEPGVGEVMIEVKATSVNPFDYKISRGELPHLAPEHPAVLHSDVAGVVIKVGEQVCEFKPGDKVFGCVGGVKGRQGALTDVMLADRLLLGLMPENLSFKQAAALPMVAITAWEGLEAGDLKAGMKVLVHGGTGGVGHMAVQLAKHMGAEVYATVGSVEKGKLALEMGADGIIHYHTEDVEDYVSRITGGCGFDLVFDTVGNENIPIAMQACTVGGHVVTTLANNKVDLKIASGRRLNLHFINMLWPMLSGREIRAHGEILKQLKPLIEAGKLNPLLDPQSFLFEQAGLAHEFASSGEAVGKVILVNG</sequence>
<dbReference type="GO" id="GO:0016491">
    <property type="term" value="F:oxidoreductase activity"/>
    <property type="evidence" value="ECO:0007669"/>
    <property type="project" value="InterPro"/>
</dbReference>
<dbReference type="InterPro" id="IPR000073">
    <property type="entry name" value="AB_hydrolase_1"/>
</dbReference>
<dbReference type="Gene3D" id="3.40.50.720">
    <property type="entry name" value="NAD(P)-binding Rossmann-like Domain"/>
    <property type="match status" value="1"/>
</dbReference>
<dbReference type="Gene3D" id="3.40.50.1820">
    <property type="entry name" value="alpha/beta hydrolase"/>
    <property type="match status" value="1"/>
</dbReference>
<reference evidence="2 3" key="2">
    <citation type="journal article" date="2022" name="Mar. Drugs">
        <title>Bioassay-Guided Fractionation Leads to the Detection of Cholic Acid Generated by the Rare Thalassomonas sp.</title>
        <authorList>
            <person name="Pheiffer F."/>
            <person name="Schneider Y.K."/>
            <person name="Hansen E.H."/>
            <person name="Andersen J.H."/>
            <person name="Isaksson J."/>
            <person name="Busche T."/>
            <person name="R C."/>
            <person name="Kalinowski J."/>
            <person name="Zyl L.V."/>
            <person name="Trindade M."/>
        </authorList>
    </citation>
    <scope>NUCLEOTIDE SEQUENCE [LARGE SCALE GENOMIC DNA]</scope>
    <source>
        <strain evidence="2 3">A5K-106</strain>
    </source>
</reference>
<dbReference type="RefSeq" id="WP_053043212.1">
    <property type="nucleotide sequence ID" value="NZ_CP059735.1"/>
</dbReference>